<feature type="region of interest" description="Disordered" evidence="1">
    <location>
        <begin position="1"/>
        <end position="42"/>
    </location>
</feature>
<feature type="non-terminal residue" evidence="2">
    <location>
        <position position="42"/>
    </location>
</feature>
<proteinExistence type="predicted"/>
<organism evidence="2">
    <name type="scientific">uncultured Solirubrobacteraceae bacterium</name>
    <dbReference type="NCBI Taxonomy" id="1162706"/>
    <lineage>
        <taxon>Bacteria</taxon>
        <taxon>Bacillati</taxon>
        <taxon>Actinomycetota</taxon>
        <taxon>Thermoleophilia</taxon>
        <taxon>Solirubrobacterales</taxon>
        <taxon>Solirubrobacteraceae</taxon>
        <taxon>environmental samples</taxon>
    </lineage>
</organism>
<feature type="non-terminal residue" evidence="2">
    <location>
        <position position="1"/>
    </location>
</feature>
<feature type="compositionally biased region" description="Basic residues" evidence="1">
    <location>
        <begin position="30"/>
        <end position="42"/>
    </location>
</feature>
<evidence type="ECO:0000313" key="2">
    <source>
        <dbReference type="EMBL" id="CAA9506105.1"/>
    </source>
</evidence>
<sequence>DPPIREAVPGSAQSAEAGLRRAAGRPATTGRRRRQGGRPWRV</sequence>
<gene>
    <name evidence="2" type="ORF">AVDCRST_MAG67-2438</name>
</gene>
<protein>
    <submittedName>
        <fullName evidence="2">Uncharacterized protein</fullName>
    </submittedName>
</protein>
<dbReference type="AlphaFoldDB" id="A0A6J4SV12"/>
<accession>A0A6J4SV12</accession>
<dbReference type="EMBL" id="CADCVQ010000095">
    <property type="protein sequence ID" value="CAA9506105.1"/>
    <property type="molecule type" value="Genomic_DNA"/>
</dbReference>
<reference evidence="2" key="1">
    <citation type="submission" date="2020-02" db="EMBL/GenBank/DDBJ databases">
        <authorList>
            <person name="Meier V. D."/>
        </authorList>
    </citation>
    <scope>NUCLEOTIDE SEQUENCE</scope>
    <source>
        <strain evidence="2">AVDCRST_MAG67</strain>
    </source>
</reference>
<feature type="compositionally biased region" description="Low complexity" evidence="1">
    <location>
        <begin position="15"/>
        <end position="29"/>
    </location>
</feature>
<evidence type="ECO:0000256" key="1">
    <source>
        <dbReference type="SAM" id="MobiDB-lite"/>
    </source>
</evidence>
<name>A0A6J4SV12_9ACTN</name>